<evidence type="ECO:0008006" key="3">
    <source>
        <dbReference type="Google" id="ProtNLM"/>
    </source>
</evidence>
<dbReference type="PANTHER" id="PTHR43845:SF1">
    <property type="entry name" value="BLR5969 PROTEIN"/>
    <property type="match status" value="1"/>
</dbReference>
<proteinExistence type="predicted"/>
<accession>A0A2H0YSC4</accession>
<dbReference type="EMBL" id="PEXV01000144">
    <property type="protein sequence ID" value="PIS41179.1"/>
    <property type="molecule type" value="Genomic_DNA"/>
</dbReference>
<organism evidence="1 2">
    <name type="scientific">Candidatus Kerfeldbacteria bacterium CG08_land_8_20_14_0_20_42_7</name>
    <dbReference type="NCBI Taxonomy" id="2014245"/>
    <lineage>
        <taxon>Bacteria</taxon>
        <taxon>Candidatus Kerfeldiibacteriota</taxon>
    </lineage>
</organism>
<reference evidence="2" key="1">
    <citation type="submission" date="2017-09" db="EMBL/GenBank/DDBJ databases">
        <title>Depth-based differentiation of microbial function through sediment-hosted aquifers and enrichment of novel symbionts in the deep terrestrial subsurface.</title>
        <authorList>
            <person name="Probst A.J."/>
            <person name="Ladd B."/>
            <person name="Jarett J.K."/>
            <person name="Geller-Mcgrath D.E."/>
            <person name="Sieber C.M.K."/>
            <person name="Emerson J.B."/>
            <person name="Anantharaman K."/>
            <person name="Thomas B.C."/>
            <person name="Malmstrom R."/>
            <person name="Stieglmeier M."/>
            <person name="Klingl A."/>
            <person name="Woyke T."/>
            <person name="Ryan C.M."/>
            <person name="Banfield J.F."/>
        </authorList>
    </citation>
    <scope>NUCLEOTIDE SEQUENCE [LARGE SCALE GENOMIC DNA]</scope>
</reference>
<sequence length="445" mass="50042">HSKIKTFEDFAQVPTTDKEGYLMKYSLHDLCINGDLSKSNIISSSSGSTGNPFYWPRLLEQDLNIAKALETLYVNNFSIQSKSTLLLISLGMGVWTAGEMMYGSGKLMAQKGHPMTVMTPGIYLEEILKILKTVAPLYEQTFIIGYPAFIKDIIDSANNEGIDLATLKLKTLVGGEVFTEHWRDYVYTNGKMTNRYKDITSVLGSSEGGIVGIETPLSVYIRQQIFNNVELNKALFNSEHIPSVVQFNPVGRFIEALKDELVLTNLGGLPLVRYNTKDAGGIMPFDRVMEILVEQGVSKDKVSEALADVSLWTFPFAYLFGRSNVMATIYAVNVYPENIKPALLDEKLRGQVTSRFAMKTAENEKMDQQLEIYVELSRGQQESADLENQVHEMIVQSIKKANGEFNKLTESVTRADLVKVILRPFQDRNYFSSDKQKYVLKPKVK</sequence>
<feature type="non-terminal residue" evidence="1">
    <location>
        <position position="1"/>
    </location>
</feature>
<gene>
    <name evidence="1" type="ORF">COT25_04495</name>
</gene>
<evidence type="ECO:0000313" key="1">
    <source>
        <dbReference type="EMBL" id="PIS41179.1"/>
    </source>
</evidence>
<name>A0A2H0YSC4_9BACT</name>
<dbReference type="Gene3D" id="3.40.50.12780">
    <property type="entry name" value="N-terminal domain of ligase-like"/>
    <property type="match status" value="1"/>
</dbReference>
<dbReference type="AlphaFoldDB" id="A0A2H0YSC4"/>
<comment type="caution">
    <text evidence="1">The sequence shown here is derived from an EMBL/GenBank/DDBJ whole genome shotgun (WGS) entry which is preliminary data.</text>
</comment>
<evidence type="ECO:0000313" key="2">
    <source>
        <dbReference type="Proteomes" id="UP000228711"/>
    </source>
</evidence>
<dbReference type="PANTHER" id="PTHR43845">
    <property type="entry name" value="BLR5969 PROTEIN"/>
    <property type="match status" value="1"/>
</dbReference>
<dbReference type="InterPro" id="IPR042099">
    <property type="entry name" value="ANL_N_sf"/>
</dbReference>
<protein>
    <recommendedName>
        <fullName evidence="3">Phenylacetate--CoA ligase</fullName>
    </recommendedName>
</protein>
<dbReference type="Proteomes" id="UP000228711">
    <property type="component" value="Unassembled WGS sequence"/>
</dbReference>